<organism evidence="2 3">
    <name type="scientific">Portunus trituberculatus</name>
    <name type="common">Swimming crab</name>
    <name type="synonym">Neptunus trituberculatus</name>
    <dbReference type="NCBI Taxonomy" id="210409"/>
    <lineage>
        <taxon>Eukaryota</taxon>
        <taxon>Metazoa</taxon>
        <taxon>Ecdysozoa</taxon>
        <taxon>Arthropoda</taxon>
        <taxon>Crustacea</taxon>
        <taxon>Multicrustacea</taxon>
        <taxon>Malacostraca</taxon>
        <taxon>Eumalacostraca</taxon>
        <taxon>Eucarida</taxon>
        <taxon>Decapoda</taxon>
        <taxon>Pleocyemata</taxon>
        <taxon>Brachyura</taxon>
        <taxon>Eubrachyura</taxon>
        <taxon>Portunoidea</taxon>
        <taxon>Portunidae</taxon>
        <taxon>Portuninae</taxon>
        <taxon>Portunus</taxon>
    </lineage>
</organism>
<dbReference type="EMBL" id="VSRR010010675">
    <property type="protein sequence ID" value="MPC52168.1"/>
    <property type="molecule type" value="Genomic_DNA"/>
</dbReference>
<sequence length="66" mass="7373">MGDRSPSEEKAAGERSESKLWLSGERSETPDDDTDAFRCRSTSNFFASSRARSNSSSSNFYAHYVL</sequence>
<proteinExistence type="predicted"/>
<dbReference type="AlphaFoldDB" id="A0A5B7G4Q0"/>
<reference evidence="2 3" key="1">
    <citation type="submission" date="2019-05" db="EMBL/GenBank/DDBJ databases">
        <title>Another draft genome of Portunus trituberculatus and its Hox gene families provides insights of decapod evolution.</title>
        <authorList>
            <person name="Jeong J.-H."/>
            <person name="Song I."/>
            <person name="Kim S."/>
            <person name="Choi T."/>
            <person name="Kim D."/>
            <person name="Ryu S."/>
            <person name="Kim W."/>
        </authorList>
    </citation>
    <scope>NUCLEOTIDE SEQUENCE [LARGE SCALE GENOMIC DNA]</scope>
    <source>
        <tissue evidence="2">Muscle</tissue>
    </source>
</reference>
<evidence type="ECO:0000256" key="1">
    <source>
        <dbReference type="SAM" id="MobiDB-lite"/>
    </source>
</evidence>
<comment type="caution">
    <text evidence="2">The sequence shown here is derived from an EMBL/GenBank/DDBJ whole genome shotgun (WGS) entry which is preliminary data.</text>
</comment>
<feature type="compositionally biased region" description="Basic and acidic residues" evidence="1">
    <location>
        <begin position="1"/>
        <end position="18"/>
    </location>
</feature>
<dbReference type="Proteomes" id="UP000324222">
    <property type="component" value="Unassembled WGS sequence"/>
</dbReference>
<accession>A0A5B7G4Q0</accession>
<gene>
    <name evidence="2" type="ORF">E2C01_046030</name>
</gene>
<keyword evidence="3" id="KW-1185">Reference proteome</keyword>
<evidence type="ECO:0000313" key="3">
    <source>
        <dbReference type="Proteomes" id="UP000324222"/>
    </source>
</evidence>
<feature type="region of interest" description="Disordered" evidence="1">
    <location>
        <begin position="1"/>
        <end position="35"/>
    </location>
</feature>
<evidence type="ECO:0000313" key="2">
    <source>
        <dbReference type="EMBL" id="MPC52168.1"/>
    </source>
</evidence>
<name>A0A5B7G4Q0_PORTR</name>
<protein>
    <submittedName>
        <fullName evidence="2">Uncharacterized protein</fullName>
    </submittedName>
</protein>